<proteinExistence type="predicted"/>
<protein>
    <submittedName>
        <fullName evidence="2">Stage II sporulation protein D</fullName>
    </submittedName>
</protein>
<feature type="domain" description="Sporulation stage II protein D amidase enhancer LytB N-terminal" evidence="1">
    <location>
        <begin position="71"/>
        <end position="176"/>
    </location>
</feature>
<dbReference type="EMBL" id="JAGGKS010000008">
    <property type="protein sequence ID" value="MBP1926794.1"/>
    <property type="molecule type" value="Genomic_DNA"/>
</dbReference>
<gene>
    <name evidence="2" type="ORF">J2Z76_002664</name>
</gene>
<evidence type="ECO:0000313" key="2">
    <source>
        <dbReference type="EMBL" id="MBP1926794.1"/>
    </source>
</evidence>
<evidence type="ECO:0000259" key="1">
    <source>
        <dbReference type="Pfam" id="PF08486"/>
    </source>
</evidence>
<keyword evidence="3" id="KW-1185">Reference proteome</keyword>
<dbReference type="InterPro" id="IPR013693">
    <property type="entry name" value="SpoIID/LytB_N"/>
</dbReference>
<reference evidence="2 3" key="1">
    <citation type="submission" date="2021-03" db="EMBL/GenBank/DDBJ databases">
        <title>Genomic Encyclopedia of Type Strains, Phase IV (KMG-IV): sequencing the most valuable type-strain genomes for metagenomic binning, comparative biology and taxonomic classification.</title>
        <authorList>
            <person name="Goeker M."/>
        </authorList>
    </citation>
    <scope>NUCLEOTIDE SEQUENCE [LARGE SCALE GENOMIC DNA]</scope>
    <source>
        <strain evidence="2 3">DSM 24004</strain>
    </source>
</reference>
<evidence type="ECO:0000313" key="3">
    <source>
        <dbReference type="Proteomes" id="UP001519342"/>
    </source>
</evidence>
<dbReference type="PANTHER" id="PTHR30032:SF4">
    <property type="entry name" value="AMIDASE ENHANCER"/>
    <property type="match status" value="1"/>
</dbReference>
<dbReference type="Pfam" id="PF08486">
    <property type="entry name" value="SpoIID"/>
    <property type="match status" value="1"/>
</dbReference>
<dbReference type="InterPro" id="IPR051922">
    <property type="entry name" value="Bact_Sporulation_Assoc"/>
</dbReference>
<comment type="caution">
    <text evidence="2">The sequence shown here is derived from an EMBL/GenBank/DDBJ whole genome shotgun (WGS) entry which is preliminary data.</text>
</comment>
<organism evidence="2 3">
    <name type="scientific">Sedimentibacter acidaminivorans</name>
    <dbReference type="NCBI Taxonomy" id="913099"/>
    <lineage>
        <taxon>Bacteria</taxon>
        <taxon>Bacillati</taxon>
        <taxon>Bacillota</taxon>
        <taxon>Tissierellia</taxon>
        <taxon>Sedimentibacter</taxon>
    </lineage>
</organism>
<dbReference type="InterPro" id="IPR013486">
    <property type="entry name" value="SpoIID/LytB"/>
</dbReference>
<accession>A0ABS4GGI0</accession>
<dbReference type="RefSeq" id="WP_209512515.1">
    <property type="nucleotide sequence ID" value="NZ_JAGGKS010000008.1"/>
</dbReference>
<dbReference type="InterPro" id="IPR014225">
    <property type="entry name" value="Spore_II_D_firmicutes"/>
</dbReference>
<dbReference type="PANTHER" id="PTHR30032">
    <property type="entry name" value="N-ACETYLMURAMOYL-L-ALANINE AMIDASE-RELATED"/>
    <property type="match status" value="1"/>
</dbReference>
<sequence>MKNSFIFALIVFSMLFIIPTVALNYLENKLDNINSQIIEDTTKPAPEQLNNNQNMQINSSESDLIKVYNLKTNEVIVIDFEEYLKGVVASEMPAEFNIEALKAQAVTARTYLLYKIKKFPNGQPEHLDAPVCTGTHCQVWNSKDDLIAQHENGWYDKYWGKIEEAVNSTRGQILTYENKIIEPLFHSTSGGRTENSEDVFSTSVPYLRSVESPYENNAPKLHDSAKIPISDFIIKLKSVYGDLNITPNNLKEKIQLGSVSEGGKIKSLIIDNQEISGREIRSLFSLNSTNFSFIQSGNQIEIVTTGYGHGVGMSQWGASGMADEGYNYKEILKHYYTNVEIANMK</sequence>
<dbReference type="Proteomes" id="UP001519342">
    <property type="component" value="Unassembled WGS sequence"/>
</dbReference>
<dbReference type="NCBIfam" id="TIGR02669">
    <property type="entry name" value="SpoIID_LytB"/>
    <property type="match status" value="1"/>
</dbReference>
<name>A0ABS4GGI0_9FIRM</name>
<dbReference type="NCBIfam" id="TIGR02870">
    <property type="entry name" value="spore_II_D"/>
    <property type="match status" value="1"/>
</dbReference>